<sequence length="228" mass="25373">MKKLIKNICILLALSLFISSCSNKENKEDKNSKAEITEKADQKSKNEEKKEEQKSEDEEKIKKDKEDKKEEKKEAPKDKGSENKKEQEESPSEDKKIQEDSPSENRDFLANGQYLTILDSESGGKAQGTIGYCQEAFADASTSTFTIKGSLSYSEEVGALDDYQIMANSTYDFSFDEDTVFQATSGMAEPQIMTVDEFNAYLEECKDTGLGLVLVIENGLVKSASISS</sequence>
<protein>
    <recommendedName>
        <fullName evidence="5">Lipoprotein</fullName>
    </recommendedName>
</protein>
<dbReference type="PROSITE" id="PS51257">
    <property type="entry name" value="PROKAR_LIPOPROTEIN"/>
    <property type="match status" value="1"/>
</dbReference>
<dbReference type="RefSeq" id="WP_012803552.1">
    <property type="nucleotide sequence ID" value="NC_013171.1"/>
</dbReference>
<feature type="compositionally biased region" description="Basic and acidic residues" evidence="1">
    <location>
        <begin position="24"/>
        <end position="106"/>
    </location>
</feature>
<evidence type="ECO:0000313" key="4">
    <source>
        <dbReference type="Proteomes" id="UP000002294"/>
    </source>
</evidence>
<dbReference type="HOGENOM" id="CLU_1212767_0_0_9"/>
<feature type="chain" id="PRO_5038999446" description="Lipoprotein" evidence="2">
    <location>
        <begin position="25"/>
        <end position="228"/>
    </location>
</feature>
<dbReference type="AlphaFoldDB" id="C7RF72"/>
<proteinExistence type="predicted"/>
<evidence type="ECO:0008006" key="5">
    <source>
        <dbReference type="Google" id="ProtNLM"/>
    </source>
</evidence>
<feature type="region of interest" description="Disordered" evidence="1">
    <location>
        <begin position="21"/>
        <end position="106"/>
    </location>
</feature>
<reference evidence="3 4" key="1">
    <citation type="journal article" date="2009" name="Stand. Genomic Sci.">
        <title>Complete genome sequence of Anaerococcus prevotii type strain (PC1).</title>
        <authorList>
            <person name="Labutti K."/>
            <person name="Pukall R."/>
            <person name="Steenblock K."/>
            <person name="Glavina Del Rio T."/>
            <person name="Tice H."/>
            <person name="Copeland A."/>
            <person name="Cheng J.F."/>
            <person name="Lucas S."/>
            <person name="Chen F."/>
            <person name="Nolan M."/>
            <person name="Bruce D."/>
            <person name="Goodwin L."/>
            <person name="Pitluck S."/>
            <person name="Ivanova N."/>
            <person name="Mavromatis K."/>
            <person name="Ovchinnikova G."/>
            <person name="Pati A."/>
            <person name="Chen A."/>
            <person name="Palaniappan K."/>
            <person name="Land M."/>
            <person name="Hauser L."/>
            <person name="Chang Y.J."/>
            <person name="Jeffries C.D."/>
            <person name="Chain P."/>
            <person name="Saunders E."/>
            <person name="Brettin T."/>
            <person name="Detter J.C."/>
            <person name="Han C."/>
            <person name="Goker M."/>
            <person name="Bristow J."/>
            <person name="Eisen J.A."/>
            <person name="Markowitz V."/>
            <person name="Hugenholtz P."/>
            <person name="Kyrpides N.C."/>
            <person name="Klenk H.P."/>
            <person name="Lapidus A."/>
        </authorList>
    </citation>
    <scope>NUCLEOTIDE SEQUENCE [LARGE SCALE GENOMIC DNA]</scope>
    <source>
        <strain evidence="4">ATCC 9321 / DSM 20548 / JCM 6508 / NCTC 11806 / PC1</strain>
    </source>
</reference>
<evidence type="ECO:0000256" key="2">
    <source>
        <dbReference type="SAM" id="SignalP"/>
    </source>
</evidence>
<name>C7RF72_ANAPD</name>
<dbReference type="KEGG" id="apr:Apre_0080"/>
<dbReference type="Proteomes" id="UP000002294">
    <property type="component" value="Chromosome"/>
</dbReference>
<evidence type="ECO:0000256" key="1">
    <source>
        <dbReference type="SAM" id="MobiDB-lite"/>
    </source>
</evidence>
<gene>
    <name evidence="3" type="ordered locus">Apre_0080</name>
</gene>
<dbReference type="OrthoDB" id="1690309at2"/>
<dbReference type="eggNOG" id="COG2247">
    <property type="taxonomic scope" value="Bacteria"/>
</dbReference>
<dbReference type="EMBL" id="CP001708">
    <property type="protein sequence ID" value="ACV28133.1"/>
    <property type="molecule type" value="Genomic_DNA"/>
</dbReference>
<keyword evidence="2" id="KW-0732">Signal</keyword>
<evidence type="ECO:0000313" key="3">
    <source>
        <dbReference type="EMBL" id="ACV28133.1"/>
    </source>
</evidence>
<keyword evidence="4" id="KW-1185">Reference proteome</keyword>
<feature type="signal peptide" evidence="2">
    <location>
        <begin position="1"/>
        <end position="24"/>
    </location>
</feature>
<organism evidence="3 4">
    <name type="scientific">Anaerococcus prevotii (strain ATCC 9321 / DSM 20548 / JCM 6508 / NCTC 11806 / PC1)</name>
    <name type="common">Peptostreptococcus prevotii</name>
    <name type="synonym">Peptococcus prevotii</name>
    <dbReference type="NCBI Taxonomy" id="525919"/>
    <lineage>
        <taxon>Bacteria</taxon>
        <taxon>Bacillati</taxon>
        <taxon>Bacillota</taxon>
        <taxon>Tissierellia</taxon>
        <taxon>Tissierellales</taxon>
        <taxon>Peptoniphilaceae</taxon>
        <taxon>Anaerococcus</taxon>
    </lineage>
</organism>
<accession>C7RF72</accession>